<protein>
    <recommendedName>
        <fullName evidence="2">Peptidase M13 C-terminal domain-containing protein</fullName>
    </recommendedName>
</protein>
<dbReference type="eggNOG" id="KOG3624">
    <property type="taxonomic scope" value="Eukaryota"/>
</dbReference>
<dbReference type="SUPFAM" id="SSF55486">
    <property type="entry name" value="Metalloproteases ('zincins'), catalytic domain"/>
    <property type="match status" value="1"/>
</dbReference>
<dbReference type="GO" id="GO:0005886">
    <property type="term" value="C:plasma membrane"/>
    <property type="evidence" value="ECO:0007669"/>
    <property type="project" value="TreeGrafter"/>
</dbReference>
<evidence type="ECO:0000313" key="3">
    <source>
        <dbReference type="EMBL" id="KNC73252.1"/>
    </source>
</evidence>
<dbReference type="Gene3D" id="3.40.390.10">
    <property type="entry name" value="Collagenase (Catalytic Domain)"/>
    <property type="match status" value="1"/>
</dbReference>
<accession>A0A0L0F950</accession>
<dbReference type="PROSITE" id="PS51885">
    <property type="entry name" value="NEPRILYSIN"/>
    <property type="match status" value="1"/>
</dbReference>
<dbReference type="PANTHER" id="PTHR11733:SF167">
    <property type="entry name" value="FI17812P1-RELATED"/>
    <property type="match status" value="1"/>
</dbReference>
<evidence type="ECO:0000313" key="4">
    <source>
        <dbReference type="Proteomes" id="UP000054560"/>
    </source>
</evidence>
<feature type="non-terminal residue" evidence="3">
    <location>
        <position position="1"/>
    </location>
</feature>
<dbReference type="InterPro" id="IPR024079">
    <property type="entry name" value="MetalloPept_cat_dom_sf"/>
</dbReference>
<proteinExistence type="inferred from homology"/>
<dbReference type="STRING" id="667725.A0A0L0F950"/>
<evidence type="ECO:0000259" key="2">
    <source>
        <dbReference type="Pfam" id="PF01431"/>
    </source>
</evidence>
<organism evidence="3 4">
    <name type="scientific">Sphaeroforma arctica JP610</name>
    <dbReference type="NCBI Taxonomy" id="667725"/>
    <lineage>
        <taxon>Eukaryota</taxon>
        <taxon>Ichthyosporea</taxon>
        <taxon>Ichthyophonida</taxon>
        <taxon>Sphaeroforma</taxon>
    </lineage>
</organism>
<sequence>FPAAILQGAAFQPNRDICANYGAIGAVIGHECTHGFDDQGRQFDHSGNMTNWWTEKDTDRW</sequence>
<dbReference type="InterPro" id="IPR018497">
    <property type="entry name" value="Peptidase_M13_C"/>
</dbReference>
<dbReference type="Pfam" id="PF01431">
    <property type="entry name" value="Peptidase_M13"/>
    <property type="match status" value="1"/>
</dbReference>
<name>A0A0L0F950_9EUKA</name>
<dbReference type="PANTHER" id="PTHR11733">
    <property type="entry name" value="ZINC METALLOPROTEASE FAMILY M13 NEPRILYSIN-RELATED"/>
    <property type="match status" value="1"/>
</dbReference>
<reference evidence="3 4" key="1">
    <citation type="submission" date="2011-02" db="EMBL/GenBank/DDBJ databases">
        <title>The Genome Sequence of Sphaeroforma arctica JP610.</title>
        <authorList>
            <consortium name="The Broad Institute Genome Sequencing Platform"/>
            <person name="Russ C."/>
            <person name="Cuomo C."/>
            <person name="Young S.K."/>
            <person name="Zeng Q."/>
            <person name="Gargeya S."/>
            <person name="Alvarado L."/>
            <person name="Berlin A."/>
            <person name="Chapman S.B."/>
            <person name="Chen Z."/>
            <person name="Freedman E."/>
            <person name="Gellesch M."/>
            <person name="Goldberg J."/>
            <person name="Griggs A."/>
            <person name="Gujja S."/>
            <person name="Heilman E."/>
            <person name="Heiman D."/>
            <person name="Howarth C."/>
            <person name="Mehta T."/>
            <person name="Neiman D."/>
            <person name="Pearson M."/>
            <person name="Roberts A."/>
            <person name="Saif S."/>
            <person name="Shea T."/>
            <person name="Shenoy N."/>
            <person name="Sisk P."/>
            <person name="Stolte C."/>
            <person name="Sykes S."/>
            <person name="White J."/>
            <person name="Yandava C."/>
            <person name="Burger G."/>
            <person name="Gray M.W."/>
            <person name="Holland P.W.H."/>
            <person name="King N."/>
            <person name="Lang F.B.F."/>
            <person name="Roger A.J."/>
            <person name="Ruiz-Trillo I."/>
            <person name="Haas B."/>
            <person name="Nusbaum C."/>
            <person name="Birren B."/>
        </authorList>
    </citation>
    <scope>NUCLEOTIDE SEQUENCE [LARGE SCALE GENOMIC DNA]</scope>
    <source>
        <strain evidence="3 4">JP610</strain>
    </source>
</reference>
<feature type="non-terminal residue" evidence="3">
    <location>
        <position position="61"/>
    </location>
</feature>
<dbReference type="InterPro" id="IPR000718">
    <property type="entry name" value="Peptidase_M13"/>
</dbReference>
<dbReference type="GO" id="GO:0004222">
    <property type="term" value="F:metalloendopeptidase activity"/>
    <property type="evidence" value="ECO:0007669"/>
    <property type="project" value="InterPro"/>
</dbReference>
<comment type="similarity">
    <text evidence="1">Belongs to the peptidase M13 family.</text>
</comment>
<gene>
    <name evidence="3" type="ORF">SARC_14188</name>
</gene>
<dbReference type="GeneID" id="25914692"/>
<dbReference type="GO" id="GO:0016485">
    <property type="term" value="P:protein processing"/>
    <property type="evidence" value="ECO:0007669"/>
    <property type="project" value="TreeGrafter"/>
</dbReference>
<dbReference type="Proteomes" id="UP000054560">
    <property type="component" value="Unassembled WGS sequence"/>
</dbReference>
<keyword evidence="4" id="KW-1185">Reference proteome</keyword>
<feature type="domain" description="Peptidase M13 C-terminal" evidence="2">
    <location>
        <begin position="1"/>
        <end position="59"/>
    </location>
</feature>
<dbReference type="AlphaFoldDB" id="A0A0L0F950"/>
<evidence type="ECO:0000256" key="1">
    <source>
        <dbReference type="ARBA" id="ARBA00007357"/>
    </source>
</evidence>
<dbReference type="EMBL" id="KQ245864">
    <property type="protein sequence ID" value="KNC73252.1"/>
    <property type="molecule type" value="Genomic_DNA"/>
</dbReference>
<dbReference type="OrthoDB" id="6475849at2759"/>
<dbReference type="RefSeq" id="XP_014147154.1">
    <property type="nucleotide sequence ID" value="XM_014291679.1"/>
</dbReference>